<dbReference type="Gene3D" id="3.40.50.11350">
    <property type="match status" value="1"/>
</dbReference>
<evidence type="ECO:0000313" key="2">
    <source>
        <dbReference type="EMBL" id="KAG7444193.1"/>
    </source>
</evidence>
<dbReference type="OrthoDB" id="2559662at2759"/>
<feature type="transmembrane region" description="Helical" evidence="1">
    <location>
        <begin position="27"/>
        <end position="43"/>
    </location>
</feature>
<keyword evidence="1" id="KW-1133">Transmembrane helix</keyword>
<name>A0A9P7VN14_9AGAR</name>
<evidence type="ECO:0000256" key="1">
    <source>
        <dbReference type="SAM" id="Phobius"/>
    </source>
</evidence>
<dbReference type="GeneID" id="66105728"/>
<comment type="caution">
    <text evidence="2">The sequence shown here is derived from an EMBL/GenBank/DDBJ whole genome shotgun (WGS) entry which is preliminary data.</text>
</comment>
<reference evidence="2" key="1">
    <citation type="submission" date="2020-11" db="EMBL/GenBank/DDBJ databases">
        <title>Adaptations for nitrogen fixation in a non-lichenized fungal sporocarp promotes dispersal by wood-feeding termites.</title>
        <authorList>
            <consortium name="DOE Joint Genome Institute"/>
            <person name="Koch R.A."/>
            <person name="Yoon G."/>
            <person name="Arayal U."/>
            <person name="Lail K."/>
            <person name="Amirebrahimi M."/>
            <person name="Labutti K."/>
            <person name="Lipzen A."/>
            <person name="Riley R."/>
            <person name="Barry K."/>
            <person name="Henrissat B."/>
            <person name="Grigoriev I.V."/>
            <person name="Herr J.R."/>
            <person name="Aime M.C."/>
        </authorList>
    </citation>
    <scope>NUCLEOTIDE SEQUENCE</scope>
    <source>
        <strain evidence="2">MCA 3950</strain>
    </source>
</reference>
<keyword evidence="3" id="KW-1185">Reference proteome</keyword>
<dbReference type="Proteomes" id="UP000812287">
    <property type="component" value="Unassembled WGS sequence"/>
</dbReference>
<dbReference type="CDD" id="cd11296">
    <property type="entry name" value="O-FucT_like"/>
    <property type="match status" value="1"/>
</dbReference>
<dbReference type="RefSeq" id="XP_043037693.1">
    <property type="nucleotide sequence ID" value="XM_043183431.1"/>
</dbReference>
<proteinExistence type="predicted"/>
<dbReference type="EMBL" id="MU250541">
    <property type="protein sequence ID" value="KAG7444193.1"/>
    <property type="molecule type" value="Genomic_DNA"/>
</dbReference>
<sequence>MVVDKWFYPGVATANASYRFLASGRRAVTLVITLILVGAVLLTRTQTVVSGKRYYDLVVNGVLASPPAVPVINTDYPPNYDWLRQWEHDLPQHNFSLPAPEGKTGRYVKFSSQTQMLGWNNVLGVVLMDAHLAHESGRAYVFQDYIWEPAHYPWTKKDEYDWPPKTPLSALLAGPAAGGLWEPDDDTPRSISSEWFDVVCPRSERRFIPTSEVKQHVGWSEGDVMFDTWVSVLREAPESCIEVTTSPEDSFPQVFDLWLWGNTRLLSMWERFSSSPTSRLLATSPIVKSGVDKNEYLFLPKGPRPPHPASHNPYERMLAMHLRRGDYEGACKHFSLYSSTFYGWNQLEFLPDRFAVPPGEYGPERDAVYMGRCLPTFEDVIKKVRLARTEYLQGTGKTLDVMYLLTNEKGTWLDQLREALRVEGWSTIRTSRDLTWDSAEQKELSMAVDMDIARQAAVFVGNGWSSFSSNIVHRRLVDGKKPMSTRFF</sequence>
<gene>
    <name evidence="2" type="ORF">BT62DRAFT_900789</name>
</gene>
<protein>
    <submittedName>
        <fullName evidence="2">Uncharacterized protein</fullName>
    </submittedName>
</protein>
<accession>A0A9P7VN14</accession>
<keyword evidence="1" id="KW-0812">Transmembrane</keyword>
<keyword evidence="1" id="KW-0472">Membrane</keyword>
<dbReference type="AlphaFoldDB" id="A0A9P7VN14"/>
<organism evidence="2 3">
    <name type="scientific">Guyanagaster necrorhizus</name>
    <dbReference type="NCBI Taxonomy" id="856835"/>
    <lineage>
        <taxon>Eukaryota</taxon>
        <taxon>Fungi</taxon>
        <taxon>Dikarya</taxon>
        <taxon>Basidiomycota</taxon>
        <taxon>Agaricomycotina</taxon>
        <taxon>Agaricomycetes</taxon>
        <taxon>Agaricomycetidae</taxon>
        <taxon>Agaricales</taxon>
        <taxon>Marasmiineae</taxon>
        <taxon>Physalacriaceae</taxon>
        <taxon>Guyanagaster</taxon>
    </lineage>
</organism>
<evidence type="ECO:0000313" key="3">
    <source>
        <dbReference type="Proteomes" id="UP000812287"/>
    </source>
</evidence>